<dbReference type="PANTHER" id="PTHR10367:SF17">
    <property type="entry name" value="MRNA-CAPPING ENZYME"/>
    <property type="match status" value="1"/>
</dbReference>
<dbReference type="GO" id="GO:0004484">
    <property type="term" value="F:mRNA guanylyltransferase activity"/>
    <property type="evidence" value="ECO:0007669"/>
    <property type="project" value="InterPro"/>
</dbReference>
<accession>A0A6C0FEK9</accession>
<dbReference type="GO" id="GO:0006370">
    <property type="term" value="P:7-methylguanosine mRNA capping"/>
    <property type="evidence" value="ECO:0007669"/>
    <property type="project" value="InterPro"/>
</dbReference>
<name>A0A6C0FEK9_9ZZZZ</name>
<dbReference type="InterPro" id="IPR051029">
    <property type="entry name" value="mRNA_Capping_Enz/RNA_Phosphat"/>
</dbReference>
<dbReference type="Pfam" id="PF01331">
    <property type="entry name" value="mRNA_cap_enzyme"/>
    <property type="match status" value="1"/>
</dbReference>
<dbReference type="PANTHER" id="PTHR10367">
    <property type="entry name" value="MRNA-CAPPING ENZYME"/>
    <property type="match status" value="1"/>
</dbReference>
<dbReference type="SUPFAM" id="SSF56091">
    <property type="entry name" value="DNA ligase/mRNA capping enzyme, catalytic domain"/>
    <property type="match status" value="1"/>
</dbReference>
<dbReference type="AlphaFoldDB" id="A0A6C0FEK9"/>
<proteinExistence type="predicted"/>
<dbReference type="GO" id="GO:0005524">
    <property type="term" value="F:ATP binding"/>
    <property type="evidence" value="ECO:0007669"/>
    <property type="project" value="InterPro"/>
</dbReference>
<dbReference type="Gene3D" id="3.30.470.30">
    <property type="entry name" value="DNA ligase/mRNA capping enzyme"/>
    <property type="match status" value="1"/>
</dbReference>
<sequence length="570" mass="65760">MNIDFEKNVGLLIKMKRVEVSSKIINQYKLRTGVKTFIGGNPATLERKDVYGIWNKMYEITPKVDGVRYLCVMDALDGNLKKKTLKTPYFIDRGGVQNYIRVFQPQHTNGNTPLPRVFPTCILDGELVKEKVKGQKRTRQIYWIFDILSFNGQMVTHLSFNQRQTIINDEIKKWCTADNNPDTWFFILPKPYYNPSDFASARDPYSSIGLKFAEYCDKLNLSKPVLDGLIINDTIRPYVSGVWKRCDNVQYKWKPQDQQTIDVNLLKDDMPGGRNNQPLSFELTHPKKKKEVIFTFEKSEGLPKLKERPKNKKTAVKGGGFKEEPLVAELLITDINTKTKKISTKFVRFRDDKQANAYRTMLSVINGYLYPVDLKKLFSREPEKVIPYFTRRQLLRIKHFSDVFNSRTTKGINLMCKPSSAKTKIVIKFPGKKDMFDCVKERGFPKAVIRELKNDKGEFILLAGDKLLVPKYNGGKLAWAPVNKSRHLEIDTDYLYNTPVTITPMVLVNKANSPLSKRGVVEKTIFRVTGYTNIIFENAENGTNTSFYLETFPGEDPRELIRIVRMILHL</sequence>
<dbReference type="InterPro" id="IPR001339">
    <property type="entry name" value="mRNA_cap_enzyme_adenylation"/>
</dbReference>
<evidence type="ECO:0000313" key="2">
    <source>
        <dbReference type="EMBL" id="QHT38300.1"/>
    </source>
</evidence>
<dbReference type="EMBL" id="MN738829">
    <property type="protein sequence ID" value="QHT38300.1"/>
    <property type="molecule type" value="Genomic_DNA"/>
</dbReference>
<feature type="domain" description="mRNA capping enzyme adenylation" evidence="1">
    <location>
        <begin position="41"/>
        <end position="254"/>
    </location>
</feature>
<organism evidence="2">
    <name type="scientific">viral metagenome</name>
    <dbReference type="NCBI Taxonomy" id="1070528"/>
    <lineage>
        <taxon>unclassified sequences</taxon>
        <taxon>metagenomes</taxon>
        <taxon>organismal metagenomes</taxon>
    </lineage>
</organism>
<evidence type="ECO:0000259" key="1">
    <source>
        <dbReference type="Pfam" id="PF01331"/>
    </source>
</evidence>
<protein>
    <recommendedName>
        <fullName evidence="1">mRNA capping enzyme adenylation domain-containing protein</fullName>
    </recommendedName>
</protein>
<reference evidence="2" key="1">
    <citation type="journal article" date="2020" name="Nature">
        <title>Giant virus diversity and host interactions through global metagenomics.</title>
        <authorList>
            <person name="Schulz F."/>
            <person name="Roux S."/>
            <person name="Paez-Espino D."/>
            <person name="Jungbluth S."/>
            <person name="Walsh D.A."/>
            <person name="Denef V.J."/>
            <person name="McMahon K.D."/>
            <person name="Konstantinidis K.T."/>
            <person name="Eloe-Fadrosh E.A."/>
            <person name="Kyrpides N.C."/>
            <person name="Woyke T."/>
        </authorList>
    </citation>
    <scope>NUCLEOTIDE SEQUENCE</scope>
    <source>
        <strain evidence="2">GVMAG-S-ERX556101-89</strain>
    </source>
</reference>